<dbReference type="Gene3D" id="2.40.160.50">
    <property type="entry name" value="membrane protein fhac: a member of the omp85/tpsb transporter family"/>
    <property type="match status" value="1"/>
</dbReference>
<keyword evidence="3" id="KW-0472">Membrane</keyword>
<dbReference type="InterPro" id="IPR039910">
    <property type="entry name" value="D15-like"/>
</dbReference>
<keyword evidence="2" id="KW-1134">Transmembrane beta strand</keyword>
<name>A0A2W5PCD4_9SPHN</name>
<dbReference type="Proteomes" id="UP000249229">
    <property type="component" value="Unassembled WGS sequence"/>
</dbReference>
<reference evidence="6 7" key="1">
    <citation type="submission" date="2017-08" db="EMBL/GenBank/DDBJ databases">
        <title>Infants hospitalized years apart are colonized by the same room-sourced microbial strains.</title>
        <authorList>
            <person name="Brooks B."/>
            <person name="Olm M.R."/>
            <person name="Firek B.A."/>
            <person name="Baker R."/>
            <person name="Thomas B.C."/>
            <person name="Morowitz M.J."/>
            <person name="Banfield J.F."/>
        </authorList>
    </citation>
    <scope>NUCLEOTIDE SEQUENCE [LARGE SCALE GENOMIC DNA]</scope>
    <source>
        <strain evidence="6">S2_005_001_R1_22</strain>
    </source>
</reference>
<comment type="caution">
    <text evidence="6">The sequence shown here is derived from an EMBL/GenBank/DDBJ whole genome shotgun (WGS) entry which is preliminary data.</text>
</comment>
<dbReference type="PANTHER" id="PTHR12815">
    <property type="entry name" value="SORTING AND ASSEMBLY MACHINERY SAMM50 PROTEIN FAMILY MEMBER"/>
    <property type="match status" value="1"/>
</dbReference>
<feature type="compositionally biased region" description="Low complexity" evidence="4">
    <location>
        <begin position="60"/>
        <end position="77"/>
    </location>
</feature>
<protein>
    <recommendedName>
        <fullName evidence="5">Bacterial surface antigen (D15) domain-containing protein</fullName>
    </recommendedName>
</protein>
<evidence type="ECO:0000313" key="7">
    <source>
        <dbReference type="Proteomes" id="UP000249229"/>
    </source>
</evidence>
<evidence type="ECO:0000256" key="3">
    <source>
        <dbReference type="ARBA" id="ARBA00023136"/>
    </source>
</evidence>
<evidence type="ECO:0000313" key="6">
    <source>
        <dbReference type="EMBL" id="PZQ60555.1"/>
    </source>
</evidence>
<keyword evidence="2" id="KW-0812">Transmembrane</keyword>
<feature type="compositionally biased region" description="Low complexity" evidence="4">
    <location>
        <begin position="7"/>
        <end position="26"/>
    </location>
</feature>
<organism evidence="6 7">
    <name type="scientific">Sphingomonas taxi</name>
    <dbReference type="NCBI Taxonomy" id="1549858"/>
    <lineage>
        <taxon>Bacteria</taxon>
        <taxon>Pseudomonadati</taxon>
        <taxon>Pseudomonadota</taxon>
        <taxon>Alphaproteobacteria</taxon>
        <taxon>Sphingomonadales</taxon>
        <taxon>Sphingomonadaceae</taxon>
        <taxon>Sphingomonas</taxon>
    </lineage>
</organism>
<dbReference type="Pfam" id="PF01103">
    <property type="entry name" value="Omp85"/>
    <property type="match status" value="1"/>
</dbReference>
<proteinExistence type="predicted"/>
<feature type="domain" description="Bacterial surface antigen (D15)" evidence="5">
    <location>
        <begin position="411"/>
        <end position="710"/>
    </location>
</feature>
<evidence type="ECO:0000256" key="1">
    <source>
        <dbReference type="ARBA" id="ARBA00004370"/>
    </source>
</evidence>
<dbReference type="AlphaFoldDB" id="A0A2W5PCD4"/>
<evidence type="ECO:0000259" key="5">
    <source>
        <dbReference type="Pfam" id="PF01103"/>
    </source>
</evidence>
<evidence type="ECO:0000256" key="4">
    <source>
        <dbReference type="SAM" id="MobiDB-lite"/>
    </source>
</evidence>
<dbReference type="EMBL" id="QFQI01000005">
    <property type="protein sequence ID" value="PZQ60555.1"/>
    <property type="molecule type" value="Genomic_DNA"/>
</dbReference>
<evidence type="ECO:0000256" key="2">
    <source>
        <dbReference type="ARBA" id="ARBA00022452"/>
    </source>
</evidence>
<gene>
    <name evidence="6" type="ORF">DI544_08380</name>
</gene>
<dbReference type="PANTHER" id="PTHR12815:SF42">
    <property type="entry name" value="BACTERIAL SURFACE ANTIGEN (D15) DOMAIN-CONTAINING PROTEIN"/>
    <property type="match status" value="1"/>
</dbReference>
<dbReference type="Gene3D" id="3.10.20.310">
    <property type="entry name" value="membrane protein fhac"/>
    <property type="match status" value="2"/>
</dbReference>
<dbReference type="GO" id="GO:0019867">
    <property type="term" value="C:outer membrane"/>
    <property type="evidence" value="ECO:0007669"/>
    <property type="project" value="InterPro"/>
</dbReference>
<feature type="region of interest" description="Disordered" evidence="4">
    <location>
        <begin position="1"/>
        <end position="100"/>
    </location>
</feature>
<accession>A0A2W5PCD4</accession>
<dbReference type="InterPro" id="IPR000184">
    <property type="entry name" value="Bac_surfAg_D15"/>
</dbReference>
<sequence>MQTPGTAPAQGPDAPRPDAAAGDPQGNAPIVPDAEFNSALPPLSGDINAPLEPMREPAETAPADSSQAQAQTAAEQPITPGTLPPAPAQDPVLAQPLEPLGSYNTVPLQTVADAKDADAPEIRYASEVRGLDPLGLTDEFDSLSALKEGKGKAANATQVAARAREDEQLAVRLMKSLGYYDGTAISTIENVAGQQAGLRAIVSATPGRQYTLGTITVNAQPTTPPDLVRRELPLKVGDPIEAARVQGAEANVSLKLPQQGYPFVKVGERDVLLDDQTGKGDYTLPVDTGPRSSFGVLRTEGDPVFDLKHLNVFPRFDRGDLYDNRKADDLREALVATGLFNGVGVEPVRTGTVAADGTEQVDLLVRQTRGPAKSLAGGVGFQTGQGVTAEGTFTNRNRFPPEGALILGAIAGTQQQGVSATFRRQNAGRRDRTVTLLASALRANYDAFEAFTGSVAGRISYDSTPIWQKRFTYAYGFELVGTNESVFDFAQFDRTRRTYGVFALPGQALFDTSDDLLNPTRGYRLKLNLSPEVSVQGNASPYARTLIEGTAYYPVSDKLVIAGRARAGGIFGIARDDIAPSRRYYGGGGGSVRGYGFQRLGPLEPEASLVPGQDDRDELRDLRPIGGRSLNEFSIEARYRFGNFGIVPFIDAGNAYESSLPKGSDLRFGAGIGGRFYTNFGPMRVDVATPLNPRDGDAKIALYISIGQAF</sequence>
<comment type="subcellular location">
    <subcellularLocation>
        <location evidence="1">Membrane</location>
    </subcellularLocation>
</comment>